<organism evidence="5 6">
    <name type="scientific">Silvibacterium bohemicum</name>
    <dbReference type="NCBI Taxonomy" id="1577686"/>
    <lineage>
        <taxon>Bacteria</taxon>
        <taxon>Pseudomonadati</taxon>
        <taxon>Acidobacteriota</taxon>
        <taxon>Terriglobia</taxon>
        <taxon>Terriglobales</taxon>
        <taxon>Acidobacteriaceae</taxon>
        <taxon>Silvibacterium</taxon>
    </lineage>
</organism>
<keyword evidence="6" id="KW-1185">Reference proteome</keyword>
<protein>
    <recommendedName>
        <fullName evidence="2">N-acetylmuramoyl-L-alanine amidase</fullName>
        <ecNumber evidence="2">3.5.1.28</ecNumber>
    </recommendedName>
</protein>
<sequence length="240" mass="24894">MSAACSAQQTSQPAVPAAAPTAVTVQSQSTPALPGAQPANVAPRYIVVLDAAHGGSDTGARFSNGQLEKELTLSFSVRLRSTLSAHGIGVVTTRESDGEFSGIARAEIANGASAAACILIHATATGSGVHLYTSSLAPTPLTKFMPWQTAQSAYVTQSLKLSSEIDSALAHAEIPVTLGRTSLQPMDSFACPAVAVEIAPLQEGSTTKGKDISDASYQKSVIDALTAAMDQWRNDWRQQP</sequence>
<comment type="catalytic activity">
    <reaction evidence="1">
        <text>Hydrolyzes the link between N-acetylmuramoyl residues and L-amino acid residues in certain cell-wall glycopeptides.</text>
        <dbReference type="EC" id="3.5.1.28"/>
    </reaction>
</comment>
<dbReference type="Proteomes" id="UP000538666">
    <property type="component" value="Unassembled WGS sequence"/>
</dbReference>
<keyword evidence="3 5" id="KW-0378">Hydrolase</keyword>
<dbReference type="EMBL" id="JACHEK010000001">
    <property type="protein sequence ID" value="MBB6142092.1"/>
    <property type="molecule type" value="Genomic_DNA"/>
</dbReference>
<accession>A0A841JL59</accession>
<dbReference type="InterPro" id="IPR050695">
    <property type="entry name" value="N-acetylmuramoyl_amidase_3"/>
</dbReference>
<dbReference type="SUPFAM" id="SSF53187">
    <property type="entry name" value="Zn-dependent exopeptidases"/>
    <property type="match status" value="1"/>
</dbReference>
<dbReference type="GO" id="GO:0030288">
    <property type="term" value="C:outer membrane-bounded periplasmic space"/>
    <property type="evidence" value="ECO:0007669"/>
    <property type="project" value="TreeGrafter"/>
</dbReference>
<dbReference type="PANTHER" id="PTHR30404">
    <property type="entry name" value="N-ACETYLMURAMOYL-L-ALANINE AMIDASE"/>
    <property type="match status" value="1"/>
</dbReference>
<gene>
    <name evidence="5" type="ORF">HNQ77_000030</name>
</gene>
<dbReference type="InterPro" id="IPR002508">
    <property type="entry name" value="MurNAc-LAA_cat"/>
</dbReference>
<evidence type="ECO:0000256" key="1">
    <source>
        <dbReference type="ARBA" id="ARBA00001561"/>
    </source>
</evidence>
<evidence type="ECO:0000313" key="5">
    <source>
        <dbReference type="EMBL" id="MBB6142092.1"/>
    </source>
</evidence>
<dbReference type="AlphaFoldDB" id="A0A841JL59"/>
<evidence type="ECO:0000256" key="2">
    <source>
        <dbReference type="ARBA" id="ARBA00011901"/>
    </source>
</evidence>
<dbReference type="Pfam" id="PF01520">
    <property type="entry name" value="Amidase_3"/>
    <property type="match status" value="1"/>
</dbReference>
<dbReference type="PANTHER" id="PTHR30404:SF0">
    <property type="entry name" value="N-ACETYLMURAMOYL-L-ALANINE AMIDASE AMIC"/>
    <property type="match status" value="1"/>
</dbReference>
<evidence type="ECO:0000259" key="4">
    <source>
        <dbReference type="Pfam" id="PF01520"/>
    </source>
</evidence>
<dbReference type="GO" id="GO:0008745">
    <property type="term" value="F:N-acetylmuramoyl-L-alanine amidase activity"/>
    <property type="evidence" value="ECO:0007669"/>
    <property type="project" value="UniProtKB-EC"/>
</dbReference>
<feature type="domain" description="MurNAc-LAA" evidence="4">
    <location>
        <begin position="47"/>
        <end position="229"/>
    </location>
</feature>
<dbReference type="Gene3D" id="3.40.630.40">
    <property type="entry name" value="Zn-dependent exopeptidases"/>
    <property type="match status" value="1"/>
</dbReference>
<comment type="caution">
    <text evidence="5">The sequence shown here is derived from an EMBL/GenBank/DDBJ whole genome shotgun (WGS) entry which is preliminary data.</text>
</comment>
<proteinExistence type="predicted"/>
<evidence type="ECO:0000256" key="3">
    <source>
        <dbReference type="ARBA" id="ARBA00022801"/>
    </source>
</evidence>
<name>A0A841JL59_9BACT</name>
<dbReference type="GO" id="GO:0009253">
    <property type="term" value="P:peptidoglycan catabolic process"/>
    <property type="evidence" value="ECO:0007669"/>
    <property type="project" value="InterPro"/>
</dbReference>
<dbReference type="CDD" id="cd02696">
    <property type="entry name" value="MurNAc-LAA"/>
    <property type="match status" value="1"/>
</dbReference>
<dbReference type="EC" id="3.5.1.28" evidence="2"/>
<evidence type="ECO:0000313" key="6">
    <source>
        <dbReference type="Proteomes" id="UP000538666"/>
    </source>
</evidence>
<reference evidence="5 6" key="1">
    <citation type="submission" date="2020-08" db="EMBL/GenBank/DDBJ databases">
        <title>Genomic Encyclopedia of Type Strains, Phase IV (KMG-IV): sequencing the most valuable type-strain genomes for metagenomic binning, comparative biology and taxonomic classification.</title>
        <authorList>
            <person name="Goeker M."/>
        </authorList>
    </citation>
    <scope>NUCLEOTIDE SEQUENCE [LARGE SCALE GENOMIC DNA]</scope>
    <source>
        <strain evidence="5 6">DSM 103733</strain>
    </source>
</reference>